<keyword evidence="1" id="KW-1133">Transmembrane helix</keyword>
<evidence type="ECO:0000313" key="2">
    <source>
        <dbReference type="EMBL" id="SMO36710.1"/>
    </source>
</evidence>
<dbReference type="Proteomes" id="UP000317593">
    <property type="component" value="Unassembled WGS sequence"/>
</dbReference>
<feature type="transmembrane region" description="Helical" evidence="1">
    <location>
        <begin position="198"/>
        <end position="215"/>
    </location>
</feature>
<feature type="transmembrane region" description="Helical" evidence="1">
    <location>
        <begin position="64"/>
        <end position="84"/>
    </location>
</feature>
<feature type="transmembrane region" description="Helical" evidence="1">
    <location>
        <begin position="90"/>
        <end position="111"/>
    </location>
</feature>
<dbReference type="OrthoDB" id="1522169at2"/>
<keyword evidence="1" id="KW-0472">Membrane</keyword>
<evidence type="ECO:0008006" key="4">
    <source>
        <dbReference type="Google" id="ProtNLM"/>
    </source>
</evidence>
<reference evidence="2 3" key="1">
    <citation type="submission" date="2017-05" db="EMBL/GenBank/DDBJ databases">
        <authorList>
            <person name="Varghese N."/>
            <person name="Submissions S."/>
        </authorList>
    </citation>
    <scope>NUCLEOTIDE SEQUENCE [LARGE SCALE GENOMIC DNA]</scope>
    <source>
        <strain evidence="2 3">DSM 21194</strain>
    </source>
</reference>
<protein>
    <recommendedName>
        <fullName evidence="4">Peptidase MA superfamily protein</fullName>
    </recommendedName>
</protein>
<gene>
    <name evidence="2" type="ORF">SAMN06265218_101260</name>
</gene>
<evidence type="ECO:0000313" key="3">
    <source>
        <dbReference type="Proteomes" id="UP000317593"/>
    </source>
</evidence>
<dbReference type="EMBL" id="FXTH01000001">
    <property type="protein sequence ID" value="SMO36710.1"/>
    <property type="molecule type" value="Genomic_DNA"/>
</dbReference>
<dbReference type="AlphaFoldDB" id="A0A521APZ3"/>
<accession>A0A521APZ3</accession>
<evidence type="ECO:0000256" key="1">
    <source>
        <dbReference type="SAM" id="Phobius"/>
    </source>
</evidence>
<feature type="transmembrane region" description="Helical" evidence="1">
    <location>
        <begin position="123"/>
        <end position="146"/>
    </location>
</feature>
<feature type="transmembrane region" description="Helical" evidence="1">
    <location>
        <begin position="12"/>
        <end position="29"/>
    </location>
</feature>
<feature type="transmembrane region" description="Helical" evidence="1">
    <location>
        <begin position="35"/>
        <end position="52"/>
    </location>
</feature>
<proteinExistence type="predicted"/>
<name>A0A521APZ3_9BACT</name>
<feature type="transmembrane region" description="Helical" evidence="1">
    <location>
        <begin position="166"/>
        <end position="186"/>
    </location>
</feature>
<keyword evidence="1" id="KW-0812">Transmembrane</keyword>
<keyword evidence="3" id="KW-1185">Reference proteome</keyword>
<sequence>MSLTIGDKWRGVFLSLLAGGGLLFVPLLGDFHFESAILAALVGCFWAGLRGCRSASGRRDFNNALFLAGYLYLAGLPLLLYAVFSGCFSVHGLAFWLLFPLPSVFFGYSIGRLMRKWQCPYRRIGTTVILLLIGVGVLVFEFFNYPQVYFFNHVWGGWPGPIYDETVTLSAAVLFFRSMTMCWVLLLWHLPSLSEDRLSMWMVGLAILFLGFSYIRMAETGILSPPGHIQEVLGGSHDTERFRLYYDQEAYSEYEVQMTAREHEFYLEQIEAVFDLDVADPTTKIESYLYANPWQKKQLVGAKYTSYVPVWLEQDQLHIAQQQLEGSLEHELVHVAAKQFGNRLLNASWSIGLIEGTAVALTGGSLPTTTIDQVVASQTPYPGPNTLRLAFSPWGFYSGRSGVNYITSGSFVQYLLRRFPVEMLKQAYRTGDIIEAYPQKWETMVKQWHEHLDSTEVDSVDRRRASRIYAIPSLLEKPCPHTVSNLASAWDKYRYFEIRGDTTRMLETVDKVFKLSDSLAAVKTEWSFRHLEARKYDSVQQVASLEDTTLDLQLLYADAYAQTGNAEVAKRHVEAARKLTTSPPNAMKKWALETRSDNRQWQIYRRLMYEHRLPDSTTFDEAVYRTQIRAVQAALEQEEWAVFNLYAGQLLQGSFHEVFFDDYLRLIHHLAFQGRREAAEAWIQKLGEQSLRPRHRERLRKEMEWNAYLADREVSQGNRYKDGAVE</sequence>
<dbReference type="RefSeq" id="WP_142712723.1">
    <property type="nucleotide sequence ID" value="NZ_FXTH01000001.1"/>
</dbReference>
<organism evidence="2 3">
    <name type="scientific">Fodinibius sediminis</name>
    <dbReference type="NCBI Taxonomy" id="1214077"/>
    <lineage>
        <taxon>Bacteria</taxon>
        <taxon>Pseudomonadati</taxon>
        <taxon>Balneolota</taxon>
        <taxon>Balneolia</taxon>
        <taxon>Balneolales</taxon>
        <taxon>Balneolaceae</taxon>
        <taxon>Fodinibius</taxon>
    </lineage>
</organism>